<dbReference type="GO" id="GO:0008270">
    <property type="term" value="F:zinc ion binding"/>
    <property type="evidence" value="ECO:0007669"/>
    <property type="project" value="UniProtKB-UniRule"/>
</dbReference>
<evidence type="ECO:0000256" key="1">
    <source>
        <dbReference type="ARBA" id="ARBA00004123"/>
    </source>
</evidence>
<dbReference type="OMA" id="CENRYLM"/>
<dbReference type="PROSITE" id="PS51915">
    <property type="entry name" value="ZAD"/>
    <property type="match status" value="1"/>
</dbReference>
<keyword evidence="3" id="KW-0677">Repeat</keyword>
<keyword evidence="6" id="KW-0805">Transcription regulation</keyword>
<evidence type="ECO:0000256" key="5">
    <source>
        <dbReference type="ARBA" id="ARBA00022833"/>
    </source>
</evidence>
<dbReference type="InterPro" id="IPR013087">
    <property type="entry name" value="Znf_C2H2_type"/>
</dbReference>
<dbReference type="GO" id="GO:0005634">
    <property type="term" value="C:nucleus"/>
    <property type="evidence" value="ECO:0007669"/>
    <property type="project" value="UniProtKB-SubCell"/>
</dbReference>
<dbReference type="SUPFAM" id="SSF57667">
    <property type="entry name" value="beta-beta-alpha zinc fingers"/>
    <property type="match status" value="8"/>
</dbReference>
<dbReference type="SUPFAM" id="SSF57716">
    <property type="entry name" value="Glucocorticoid receptor-like (DNA-binding domain)"/>
    <property type="match status" value="1"/>
</dbReference>
<feature type="domain" description="C2H2-type" evidence="14">
    <location>
        <begin position="564"/>
        <end position="591"/>
    </location>
</feature>
<feature type="domain" description="C2H2-type" evidence="14">
    <location>
        <begin position="509"/>
        <end position="536"/>
    </location>
</feature>
<feature type="binding site" evidence="11">
    <location>
        <position position="8"/>
    </location>
    <ligand>
        <name>Zn(2+)</name>
        <dbReference type="ChEBI" id="CHEBI:29105"/>
    </ligand>
</feature>
<keyword evidence="2 11" id="KW-0479">Metal-binding</keyword>
<keyword evidence="4 10" id="KW-0863">Zinc-finger</keyword>
<feature type="domain" description="C2H2-type" evidence="14">
    <location>
        <begin position="892"/>
        <end position="919"/>
    </location>
</feature>
<dbReference type="GO" id="GO:0000978">
    <property type="term" value="F:RNA polymerase II cis-regulatory region sequence-specific DNA binding"/>
    <property type="evidence" value="ECO:0007669"/>
    <property type="project" value="TreeGrafter"/>
</dbReference>
<evidence type="ECO:0000256" key="4">
    <source>
        <dbReference type="ARBA" id="ARBA00022771"/>
    </source>
</evidence>
<name>A0A0L0CJV4_LUCCU</name>
<dbReference type="FunFam" id="3.30.160.60:FF:000100">
    <property type="entry name" value="Zinc finger 45-like"/>
    <property type="match status" value="2"/>
</dbReference>
<dbReference type="Gene3D" id="3.40.1800.20">
    <property type="match status" value="1"/>
</dbReference>
<dbReference type="Pfam" id="PF07776">
    <property type="entry name" value="zf-AD"/>
    <property type="match status" value="1"/>
</dbReference>
<gene>
    <name evidence="16" type="ORF">FF38_02699</name>
</gene>
<evidence type="ECO:0000256" key="8">
    <source>
        <dbReference type="ARBA" id="ARBA00023163"/>
    </source>
</evidence>
<feature type="binding site" evidence="11">
    <location>
        <position position="55"/>
    </location>
    <ligand>
        <name>Zn(2+)</name>
        <dbReference type="ChEBI" id="CHEBI:29105"/>
    </ligand>
</feature>
<feature type="domain" description="C2H2-type" evidence="14">
    <location>
        <begin position="865"/>
        <end position="892"/>
    </location>
</feature>
<feature type="domain" description="ZAD" evidence="15">
    <location>
        <begin position="3"/>
        <end position="79"/>
    </location>
</feature>
<feature type="binding site" evidence="11">
    <location>
        <position position="52"/>
    </location>
    <ligand>
        <name>Zn(2+)</name>
        <dbReference type="ChEBI" id="CHEBI:29105"/>
    </ligand>
</feature>
<sequence length="971" mass="113626">MKQRCRCCLITNSNDYYDIFEQHVSGTSYAENICFLAEVQIDQDDGLPQVICSNCYNEVLRIYEFSLNVRLADERLRQELEGAKNQMVVEEEEEQMENVQVLENEYFSSVDENGMQVCVMEEILEQENEHDNELIVEEINDVDEIHMVEEILESKEQETVDEHEHSYQQKENLLVGLAQVAATQENVNITDSQCPPNDTFYPSDENDEDYLIEYEPNEENNFVPMKWKCGECKVILRGDVSYEGHMNIHRQIRPHKCNECQSEYRCRTALKRHKELKHSLPLKNDSAAKTTQLCPLCNKEFYAKIIFHLHQAIVHDEGDKCPLQCNRTDIGNLREHLESIHEKELNLAGYNEITHHILQCFRCCQTFEKLAELESHANLCRNMQKSLHFQDENSMTENKNNMKIVKVEEYSDISVQCNICRKKLLKKNKHMELHKRKEEENKVLNDTKPYLCAFCPREFKSSKYLHQHEKAHHAESADVIYVCADCERQYATQYLLETHRKQAHKERDNVCNICGNAFKLRNQLVNHMKLHLEKNIPCPHCDKKYARQFDLNVHLRSHTGEQPYACHLCDKRFAIKVRLTYHLQKHYGIKHYCKECGAEFNSKQKLKAHSFKHTGMPYRCQLCDDHGFATRNTFKRHLTRVHHASISEEALNEMFQKNTGKTVNIKQIDEQNLVVSAIYAFETKDDFEEHCSTECKSILNNCSQSQEDFNLPIIQPQDNEIKVHSQENFDQPNKNSQGSEKKVDSQEKSKQSTKNSQNNKKKVQSQENCNQPTKDSRDSGKNVHSQENLNQSTTHSQDSKKIVHSKKSNCICYECGNTFSGRVQLSAHKRLHKERPFKCDQCDKAYPRQVELVIHMRSHTGEQPYACHLCDKRFAIKVRLTYHLQKHEGITHACSYCSAVYDNRNKLKAHLFKHTGMPYKCEYCPELGFDRRIRFANHMIRVHQKFLTQEELADIFAKNTGKTVHFKNPVS</sequence>
<evidence type="ECO:0000256" key="7">
    <source>
        <dbReference type="ARBA" id="ARBA00023125"/>
    </source>
</evidence>
<dbReference type="AlphaFoldDB" id="A0A0L0CJV4"/>
<feature type="domain" description="C2H2-type" evidence="14">
    <location>
        <begin position="450"/>
        <end position="477"/>
    </location>
</feature>
<feature type="coiled-coil region" evidence="12">
    <location>
        <begin position="73"/>
        <end position="105"/>
    </location>
</feature>
<evidence type="ECO:0000256" key="12">
    <source>
        <dbReference type="SAM" id="Coils"/>
    </source>
</evidence>
<evidence type="ECO:0000256" key="13">
    <source>
        <dbReference type="SAM" id="MobiDB-lite"/>
    </source>
</evidence>
<evidence type="ECO:0000259" key="14">
    <source>
        <dbReference type="PROSITE" id="PS50157"/>
    </source>
</evidence>
<evidence type="ECO:0000256" key="6">
    <source>
        <dbReference type="ARBA" id="ARBA00023015"/>
    </source>
</evidence>
<evidence type="ECO:0000256" key="2">
    <source>
        <dbReference type="ARBA" id="ARBA00022723"/>
    </source>
</evidence>
<feature type="domain" description="C2H2-type" evidence="14">
    <location>
        <begin position="591"/>
        <end position="618"/>
    </location>
</feature>
<dbReference type="Proteomes" id="UP000037069">
    <property type="component" value="Unassembled WGS sequence"/>
</dbReference>
<evidence type="ECO:0000256" key="3">
    <source>
        <dbReference type="ARBA" id="ARBA00022737"/>
    </source>
</evidence>
<dbReference type="Gene3D" id="3.30.160.60">
    <property type="entry name" value="Classic Zinc Finger"/>
    <property type="match status" value="9"/>
</dbReference>
<evidence type="ECO:0000313" key="16">
    <source>
        <dbReference type="EMBL" id="KNC32688.1"/>
    </source>
</evidence>
<dbReference type="GO" id="GO:0003700">
    <property type="term" value="F:DNA-binding transcription factor activity"/>
    <property type="evidence" value="ECO:0007669"/>
    <property type="project" value="TreeGrafter"/>
</dbReference>
<dbReference type="Pfam" id="PF00096">
    <property type="entry name" value="zf-C2H2"/>
    <property type="match status" value="3"/>
</dbReference>
<feature type="compositionally biased region" description="Polar residues" evidence="13">
    <location>
        <begin position="782"/>
        <end position="796"/>
    </location>
</feature>
<feature type="domain" description="C2H2-type" evidence="14">
    <location>
        <begin position="481"/>
        <end position="509"/>
    </location>
</feature>
<evidence type="ECO:0000313" key="17">
    <source>
        <dbReference type="Proteomes" id="UP000037069"/>
    </source>
</evidence>
<evidence type="ECO:0000256" key="9">
    <source>
        <dbReference type="ARBA" id="ARBA00023242"/>
    </source>
</evidence>
<feature type="domain" description="C2H2-type" evidence="14">
    <location>
        <begin position="536"/>
        <end position="563"/>
    </location>
</feature>
<keyword evidence="8" id="KW-0804">Transcription</keyword>
<dbReference type="Pfam" id="PF13912">
    <property type="entry name" value="zf-C2H2_6"/>
    <property type="match status" value="1"/>
</dbReference>
<evidence type="ECO:0000256" key="11">
    <source>
        <dbReference type="PROSITE-ProRule" id="PRU01263"/>
    </source>
</evidence>
<dbReference type="EMBL" id="JRES01000290">
    <property type="protein sequence ID" value="KNC32688.1"/>
    <property type="molecule type" value="Genomic_DNA"/>
</dbReference>
<dbReference type="PANTHER" id="PTHR24390:SF159">
    <property type="entry name" value="GROWTH FACTOR INDEPENDENT 1 TRANSCRIPTIONAL REPRESSOR"/>
    <property type="match status" value="1"/>
</dbReference>
<feature type="domain" description="C2H2-type" evidence="14">
    <location>
        <begin position="837"/>
        <end position="864"/>
    </location>
</feature>
<organism evidence="16 17">
    <name type="scientific">Lucilia cuprina</name>
    <name type="common">Green bottle fly</name>
    <name type="synonym">Australian sheep blowfly</name>
    <dbReference type="NCBI Taxonomy" id="7375"/>
    <lineage>
        <taxon>Eukaryota</taxon>
        <taxon>Metazoa</taxon>
        <taxon>Ecdysozoa</taxon>
        <taxon>Arthropoda</taxon>
        <taxon>Hexapoda</taxon>
        <taxon>Insecta</taxon>
        <taxon>Pterygota</taxon>
        <taxon>Neoptera</taxon>
        <taxon>Endopterygota</taxon>
        <taxon>Diptera</taxon>
        <taxon>Brachycera</taxon>
        <taxon>Muscomorpha</taxon>
        <taxon>Oestroidea</taxon>
        <taxon>Calliphoridae</taxon>
        <taxon>Luciliinae</taxon>
        <taxon>Lucilia</taxon>
    </lineage>
</organism>
<feature type="region of interest" description="Disordered" evidence="13">
    <location>
        <begin position="727"/>
        <end position="800"/>
    </location>
</feature>
<dbReference type="PANTHER" id="PTHR24390">
    <property type="entry name" value="ZINC FINGER PROTEIN"/>
    <property type="match status" value="1"/>
</dbReference>
<evidence type="ECO:0000259" key="15">
    <source>
        <dbReference type="PROSITE" id="PS51915"/>
    </source>
</evidence>
<dbReference type="InterPro" id="IPR036236">
    <property type="entry name" value="Znf_C2H2_sf"/>
</dbReference>
<feature type="compositionally biased region" description="Polar residues" evidence="13">
    <location>
        <begin position="728"/>
        <end position="738"/>
    </location>
</feature>
<dbReference type="PROSITE" id="PS50157">
    <property type="entry name" value="ZINC_FINGER_C2H2_2"/>
    <property type="match status" value="11"/>
</dbReference>
<dbReference type="SMART" id="SM00355">
    <property type="entry name" value="ZnF_C2H2"/>
    <property type="match status" value="17"/>
</dbReference>
<keyword evidence="17" id="KW-1185">Reference proteome</keyword>
<comment type="caution">
    <text evidence="16">The sequence shown here is derived from an EMBL/GenBank/DDBJ whole genome shotgun (WGS) entry which is preliminary data.</text>
</comment>
<feature type="compositionally biased region" description="Basic and acidic residues" evidence="13">
    <location>
        <begin position="739"/>
        <end position="750"/>
    </location>
</feature>
<feature type="domain" description="C2H2-type" evidence="14">
    <location>
        <begin position="255"/>
        <end position="279"/>
    </location>
</feature>
<dbReference type="InterPro" id="IPR012934">
    <property type="entry name" value="Znf_AD"/>
</dbReference>
<accession>A0A0L0CJV4</accession>
<comment type="subcellular location">
    <subcellularLocation>
        <location evidence="1">Nucleus</location>
    </subcellularLocation>
</comment>
<dbReference type="SMART" id="SM00868">
    <property type="entry name" value="zf-AD"/>
    <property type="match status" value="1"/>
</dbReference>
<dbReference type="PROSITE" id="PS00028">
    <property type="entry name" value="ZINC_FINGER_C2H2_1"/>
    <property type="match status" value="12"/>
</dbReference>
<reference evidence="16 17" key="1">
    <citation type="journal article" date="2015" name="Nat. Commun.">
        <title>Lucilia cuprina genome unlocks parasitic fly biology to underpin future interventions.</title>
        <authorList>
            <person name="Anstead C.A."/>
            <person name="Korhonen P.K."/>
            <person name="Young N.D."/>
            <person name="Hall R.S."/>
            <person name="Jex A.R."/>
            <person name="Murali S.C."/>
            <person name="Hughes D.S."/>
            <person name="Lee S.F."/>
            <person name="Perry T."/>
            <person name="Stroehlein A.J."/>
            <person name="Ansell B.R."/>
            <person name="Breugelmans B."/>
            <person name="Hofmann A."/>
            <person name="Qu J."/>
            <person name="Dugan S."/>
            <person name="Lee S.L."/>
            <person name="Chao H."/>
            <person name="Dinh H."/>
            <person name="Han Y."/>
            <person name="Doddapaneni H.V."/>
            <person name="Worley K.C."/>
            <person name="Muzny D.M."/>
            <person name="Ioannidis P."/>
            <person name="Waterhouse R.M."/>
            <person name="Zdobnov E.M."/>
            <person name="James P.J."/>
            <person name="Bagnall N.H."/>
            <person name="Kotze A.C."/>
            <person name="Gibbs R.A."/>
            <person name="Richards S."/>
            <person name="Batterham P."/>
            <person name="Gasser R.B."/>
        </authorList>
    </citation>
    <scope>NUCLEOTIDE SEQUENCE [LARGE SCALE GENOMIC DNA]</scope>
    <source>
        <strain evidence="16 17">LS</strain>
        <tissue evidence="16">Full body</tissue>
    </source>
</reference>
<keyword evidence="5 11" id="KW-0862">Zinc</keyword>
<dbReference type="FunFam" id="3.30.160.60:FF:000322">
    <property type="entry name" value="GDNF-inducible zinc finger protein 1"/>
    <property type="match status" value="1"/>
</dbReference>
<keyword evidence="12" id="KW-0175">Coiled coil</keyword>
<dbReference type="OrthoDB" id="6077919at2759"/>
<feature type="domain" description="C2H2-type" evidence="14">
    <location>
        <begin position="810"/>
        <end position="832"/>
    </location>
</feature>
<keyword evidence="7" id="KW-0238">DNA-binding</keyword>
<keyword evidence="9" id="KW-0539">Nucleus</keyword>
<proteinExistence type="predicted"/>
<protein>
    <submittedName>
        <fullName evidence="16">Uncharacterized protein</fullName>
    </submittedName>
</protein>
<evidence type="ECO:0000256" key="10">
    <source>
        <dbReference type="PROSITE-ProRule" id="PRU00042"/>
    </source>
</evidence>
<dbReference type="GO" id="GO:0006357">
    <property type="term" value="P:regulation of transcription by RNA polymerase II"/>
    <property type="evidence" value="ECO:0007669"/>
    <property type="project" value="TreeGrafter"/>
</dbReference>
<feature type="binding site" evidence="11">
    <location>
        <position position="5"/>
    </location>
    <ligand>
        <name>Zn(2+)</name>
        <dbReference type="ChEBI" id="CHEBI:29105"/>
    </ligand>
</feature>